<feature type="region of interest" description="Disordered" evidence="5">
    <location>
        <begin position="186"/>
        <end position="208"/>
    </location>
</feature>
<dbReference type="PANTHER" id="PTHR31250:SF10">
    <property type="entry name" value="IQ DOMAIN-CONTAINING PROTEIN IQM3"/>
    <property type="match status" value="1"/>
</dbReference>
<evidence type="ECO:0000256" key="1">
    <source>
        <dbReference type="ARBA" id="ARBA00004123"/>
    </source>
</evidence>
<feature type="compositionally biased region" description="Polar residues" evidence="5">
    <location>
        <begin position="197"/>
        <end position="208"/>
    </location>
</feature>
<gene>
    <name evidence="6" type="ORF">DH2020_039966</name>
</gene>
<comment type="caution">
    <text evidence="6">The sequence shown here is derived from an EMBL/GenBank/DDBJ whole genome shotgun (WGS) entry which is preliminary data.</text>
</comment>
<dbReference type="Proteomes" id="UP001318860">
    <property type="component" value="Unassembled WGS sequence"/>
</dbReference>
<evidence type="ECO:0000256" key="2">
    <source>
        <dbReference type="ARBA" id="ARBA00004496"/>
    </source>
</evidence>
<evidence type="ECO:0000313" key="6">
    <source>
        <dbReference type="EMBL" id="KAK6126321.1"/>
    </source>
</evidence>
<organism evidence="6 7">
    <name type="scientific">Rehmannia glutinosa</name>
    <name type="common">Chinese foxglove</name>
    <dbReference type="NCBI Taxonomy" id="99300"/>
    <lineage>
        <taxon>Eukaryota</taxon>
        <taxon>Viridiplantae</taxon>
        <taxon>Streptophyta</taxon>
        <taxon>Embryophyta</taxon>
        <taxon>Tracheophyta</taxon>
        <taxon>Spermatophyta</taxon>
        <taxon>Magnoliopsida</taxon>
        <taxon>eudicotyledons</taxon>
        <taxon>Gunneridae</taxon>
        <taxon>Pentapetalae</taxon>
        <taxon>asterids</taxon>
        <taxon>lamiids</taxon>
        <taxon>Lamiales</taxon>
        <taxon>Orobanchaceae</taxon>
        <taxon>Rehmannieae</taxon>
        <taxon>Rehmannia</taxon>
    </lineage>
</organism>
<dbReference type="EMBL" id="JABTTQ020002054">
    <property type="protein sequence ID" value="KAK6126321.1"/>
    <property type="molecule type" value="Genomic_DNA"/>
</dbReference>
<dbReference type="InterPro" id="IPR044159">
    <property type="entry name" value="IQM"/>
</dbReference>
<evidence type="ECO:0000256" key="4">
    <source>
        <dbReference type="ARBA" id="ARBA00023242"/>
    </source>
</evidence>
<evidence type="ECO:0000313" key="7">
    <source>
        <dbReference type="Proteomes" id="UP001318860"/>
    </source>
</evidence>
<reference evidence="6 7" key="1">
    <citation type="journal article" date="2021" name="Comput. Struct. Biotechnol. J.">
        <title>De novo genome assembly of the potent medicinal plant Rehmannia glutinosa using nanopore technology.</title>
        <authorList>
            <person name="Ma L."/>
            <person name="Dong C."/>
            <person name="Song C."/>
            <person name="Wang X."/>
            <person name="Zheng X."/>
            <person name="Niu Y."/>
            <person name="Chen S."/>
            <person name="Feng W."/>
        </authorList>
    </citation>
    <scope>NUCLEOTIDE SEQUENCE [LARGE SCALE GENOMIC DNA]</scope>
    <source>
        <strain evidence="6">DH-2019</strain>
    </source>
</reference>
<keyword evidence="7" id="KW-1185">Reference proteome</keyword>
<proteinExistence type="predicted"/>
<comment type="subcellular location">
    <subcellularLocation>
        <location evidence="2">Cytoplasm</location>
    </subcellularLocation>
    <subcellularLocation>
        <location evidence="1">Nucleus</location>
    </subcellularLocation>
</comment>
<dbReference type="PANTHER" id="PTHR31250">
    <property type="entry name" value="IQ DOMAIN-CONTAINING PROTEIN IQM3"/>
    <property type="match status" value="1"/>
</dbReference>
<keyword evidence="3" id="KW-0963">Cytoplasm</keyword>
<accession>A0ABR0UV00</accession>
<keyword evidence="4" id="KW-0539">Nucleus</keyword>
<sequence>MSCEIDPRHRYGKNLHLYFDEWSKANSGQPFFYWLDLGDGKEVDLKDCPRSKLCQQCVKYLGPQEREHYEYLVVGGKLLHKLTGKPLDTNQGSTWTFVMSVSKRFYTGEKKKGLFHHSSFLDGGVTIAAGMLIAEDGVLKSITSYSGHYKPTDDRLDIFLSFLKENGVNLDKVEIHKANEDYERNGNGKLAGDVSLSEVSTSDSRIKS</sequence>
<name>A0ABR0UV00_REHGL</name>
<protein>
    <recommendedName>
        <fullName evidence="8">IQ domain-containing protein IQM3-like</fullName>
    </recommendedName>
</protein>
<evidence type="ECO:0008006" key="8">
    <source>
        <dbReference type="Google" id="ProtNLM"/>
    </source>
</evidence>
<evidence type="ECO:0000256" key="3">
    <source>
        <dbReference type="ARBA" id="ARBA00022490"/>
    </source>
</evidence>
<evidence type="ECO:0000256" key="5">
    <source>
        <dbReference type="SAM" id="MobiDB-lite"/>
    </source>
</evidence>